<gene>
    <name evidence="16" type="ORF">BCR43DRAFT_484592</name>
</gene>
<feature type="transmembrane region" description="Helical" evidence="14">
    <location>
        <begin position="50"/>
        <end position="71"/>
    </location>
</feature>
<evidence type="ECO:0000256" key="10">
    <source>
        <dbReference type="ARBA" id="ARBA00023166"/>
    </source>
</evidence>
<dbReference type="InterPro" id="IPR007905">
    <property type="entry name" value="EBP"/>
</dbReference>
<dbReference type="GO" id="GO:0016020">
    <property type="term" value="C:membrane"/>
    <property type="evidence" value="ECO:0007669"/>
    <property type="project" value="UniProtKB-SubCell"/>
</dbReference>
<dbReference type="GO" id="GO:0004769">
    <property type="term" value="F:steroid Delta-isomerase activity"/>
    <property type="evidence" value="ECO:0007669"/>
    <property type="project" value="TreeGrafter"/>
</dbReference>
<evidence type="ECO:0000256" key="4">
    <source>
        <dbReference type="ARBA" id="ARBA00022692"/>
    </source>
</evidence>
<feature type="transmembrane region" description="Helical" evidence="14">
    <location>
        <begin position="135"/>
        <end position="154"/>
    </location>
</feature>
<comment type="subcellular location">
    <subcellularLocation>
        <location evidence="1">Membrane</location>
        <topology evidence="1">Multi-pass membrane protein</topology>
    </subcellularLocation>
</comment>
<dbReference type="InParanoid" id="A0A1X2HL50"/>
<evidence type="ECO:0000256" key="5">
    <source>
        <dbReference type="ARBA" id="ARBA00022955"/>
    </source>
</evidence>
<evidence type="ECO:0000313" key="16">
    <source>
        <dbReference type="EMBL" id="ORY99947.1"/>
    </source>
</evidence>
<name>A0A1X2HL50_SYNRA</name>
<dbReference type="EMBL" id="MCGN01000002">
    <property type="protein sequence ID" value="ORY99947.1"/>
    <property type="molecule type" value="Genomic_DNA"/>
</dbReference>
<dbReference type="PANTHER" id="PTHR14207:SF0">
    <property type="entry name" value="3-BETA-HYDROXYSTEROID-DELTA(8),DELTA(7)-ISOMERASE"/>
    <property type="match status" value="1"/>
</dbReference>
<evidence type="ECO:0000256" key="8">
    <source>
        <dbReference type="ARBA" id="ARBA00023098"/>
    </source>
</evidence>
<protein>
    <submittedName>
        <fullName evidence="16">Putative EBP domain protein</fullName>
    </submittedName>
</protein>
<evidence type="ECO:0000256" key="11">
    <source>
        <dbReference type="ARBA" id="ARBA00023221"/>
    </source>
</evidence>
<keyword evidence="5" id="KW-0752">Steroid biosynthesis</keyword>
<reference evidence="16 17" key="1">
    <citation type="submission" date="2016-07" db="EMBL/GenBank/DDBJ databases">
        <title>Pervasive Adenine N6-methylation of Active Genes in Fungi.</title>
        <authorList>
            <consortium name="DOE Joint Genome Institute"/>
            <person name="Mondo S.J."/>
            <person name="Dannebaum R.O."/>
            <person name="Kuo R.C."/>
            <person name="Labutti K."/>
            <person name="Haridas S."/>
            <person name="Kuo A."/>
            <person name="Salamov A."/>
            <person name="Ahrendt S.R."/>
            <person name="Lipzen A."/>
            <person name="Sullivan W."/>
            <person name="Andreopoulos W.B."/>
            <person name="Clum A."/>
            <person name="Lindquist E."/>
            <person name="Daum C."/>
            <person name="Ramamoorthy G.K."/>
            <person name="Gryganskyi A."/>
            <person name="Culley D."/>
            <person name="Magnuson J.K."/>
            <person name="James T.Y."/>
            <person name="O'Malley M.A."/>
            <person name="Stajich J.E."/>
            <person name="Spatafora J.W."/>
            <person name="Visel A."/>
            <person name="Grigoriev I.V."/>
        </authorList>
    </citation>
    <scope>NUCLEOTIDE SEQUENCE [LARGE SCALE GENOMIC DNA]</scope>
    <source>
        <strain evidence="16 17">NRRL 2496</strain>
    </source>
</reference>
<keyword evidence="8" id="KW-0443">Lipid metabolism</keyword>
<sequence>MHPYYPSTLALPHYVPNDRDTTQLLAIVGTVCGIVLVTILTIARSTQRPALRLTWFLLCALSHCGFEVYWLRHHAEVAGRSDLVAELWKEYAHADSRYLSSDPVLYALELITAVVWGPLCIGAFIAIWRRSSSQYLWQLLASFGHLFSCSMYFALDFPAGFPSCDPSPYYFWLYFVSFNAPWLFIPALLSYQSICKIKKALALTSGPYEKVKTV</sequence>
<keyword evidence="6 13" id="KW-1133">Transmembrane helix</keyword>
<dbReference type="STRING" id="13706.A0A1X2HL50"/>
<dbReference type="GO" id="GO:0016126">
    <property type="term" value="P:sterol biosynthetic process"/>
    <property type="evidence" value="ECO:0007669"/>
    <property type="project" value="UniProtKB-KW"/>
</dbReference>
<dbReference type="GO" id="GO:0000247">
    <property type="term" value="F:C-8 sterol isomerase activity"/>
    <property type="evidence" value="ECO:0007669"/>
    <property type="project" value="TreeGrafter"/>
</dbReference>
<evidence type="ECO:0000259" key="15">
    <source>
        <dbReference type="PROSITE" id="PS51751"/>
    </source>
</evidence>
<feature type="domain" description="EXPERA" evidence="15">
    <location>
        <begin position="48"/>
        <end position="190"/>
    </location>
</feature>
<evidence type="ECO:0000256" key="14">
    <source>
        <dbReference type="SAM" id="Phobius"/>
    </source>
</evidence>
<evidence type="ECO:0000256" key="2">
    <source>
        <dbReference type="ARBA" id="ARBA00008337"/>
    </source>
</evidence>
<feature type="transmembrane region" description="Helical" evidence="14">
    <location>
        <begin position="24"/>
        <end position="43"/>
    </location>
</feature>
<keyword evidence="17" id="KW-1185">Reference proteome</keyword>
<dbReference type="Proteomes" id="UP000242180">
    <property type="component" value="Unassembled WGS sequence"/>
</dbReference>
<evidence type="ECO:0000256" key="12">
    <source>
        <dbReference type="ARBA" id="ARBA00023235"/>
    </source>
</evidence>
<dbReference type="PANTHER" id="PTHR14207">
    <property type="entry name" value="STEROL ISOMERASE"/>
    <property type="match status" value="1"/>
</dbReference>
<comment type="similarity">
    <text evidence="2">Belongs to the EBP family.</text>
</comment>
<comment type="caution">
    <text evidence="16">The sequence shown here is derived from an EMBL/GenBank/DDBJ whole genome shotgun (WGS) entry which is preliminary data.</text>
</comment>
<dbReference type="PROSITE" id="PS51751">
    <property type="entry name" value="EXPERA"/>
    <property type="match status" value="1"/>
</dbReference>
<dbReference type="GO" id="GO:0005783">
    <property type="term" value="C:endoplasmic reticulum"/>
    <property type="evidence" value="ECO:0007669"/>
    <property type="project" value="TreeGrafter"/>
</dbReference>
<evidence type="ECO:0000256" key="3">
    <source>
        <dbReference type="ARBA" id="ARBA00022516"/>
    </source>
</evidence>
<evidence type="ECO:0000256" key="1">
    <source>
        <dbReference type="ARBA" id="ARBA00004141"/>
    </source>
</evidence>
<evidence type="ECO:0000256" key="13">
    <source>
        <dbReference type="PROSITE-ProRule" id="PRU01087"/>
    </source>
</evidence>
<keyword evidence="7" id="KW-0756">Sterol biosynthesis</keyword>
<organism evidence="16 17">
    <name type="scientific">Syncephalastrum racemosum</name>
    <name type="common">Filamentous fungus</name>
    <dbReference type="NCBI Taxonomy" id="13706"/>
    <lineage>
        <taxon>Eukaryota</taxon>
        <taxon>Fungi</taxon>
        <taxon>Fungi incertae sedis</taxon>
        <taxon>Mucoromycota</taxon>
        <taxon>Mucoromycotina</taxon>
        <taxon>Mucoromycetes</taxon>
        <taxon>Mucorales</taxon>
        <taxon>Syncephalastraceae</taxon>
        <taxon>Syncephalastrum</taxon>
    </lineage>
</organism>
<keyword evidence="9 13" id="KW-0472">Membrane</keyword>
<keyword evidence="4 13" id="KW-0812">Transmembrane</keyword>
<keyword evidence="12" id="KW-0413">Isomerase</keyword>
<dbReference type="AlphaFoldDB" id="A0A1X2HL50"/>
<keyword evidence="3" id="KW-0444">Lipid biosynthesis</keyword>
<evidence type="ECO:0000256" key="9">
    <source>
        <dbReference type="ARBA" id="ARBA00023136"/>
    </source>
</evidence>
<keyword evidence="10" id="KW-1207">Sterol metabolism</keyword>
<evidence type="ECO:0000256" key="6">
    <source>
        <dbReference type="ARBA" id="ARBA00022989"/>
    </source>
</evidence>
<dbReference type="InterPro" id="IPR033118">
    <property type="entry name" value="EXPERA"/>
</dbReference>
<keyword evidence="11" id="KW-0753">Steroid metabolism</keyword>
<dbReference type="Pfam" id="PF05241">
    <property type="entry name" value="EBP"/>
    <property type="match status" value="1"/>
</dbReference>
<accession>A0A1X2HL50</accession>
<evidence type="ECO:0000313" key="17">
    <source>
        <dbReference type="Proteomes" id="UP000242180"/>
    </source>
</evidence>
<proteinExistence type="inferred from homology"/>
<evidence type="ECO:0000256" key="7">
    <source>
        <dbReference type="ARBA" id="ARBA00023011"/>
    </source>
</evidence>
<feature type="transmembrane region" description="Helical" evidence="14">
    <location>
        <begin position="104"/>
        <end position="128"/>
    </location>
</feature>
<dbReference type="OMA" id="VIEGWFC"/>
<dbReference type="GO" id="GO:0047750">
    <property type="term" value="F:cholestenol delta-isomerase activity"/>
    <property type="evidence" value="ECO:0007669"/>
    <property type="project" value="InterPro"/>
</dbReference>
<feature type="transmembrane region" description="Helical" evidence="14">
    <location>
        <begin position="169"/>
        <end position="189"/>
    </location>
</feature>
<dbReference type="OrthoDB" id="58557at2759"/>